<protein>
    <submittedName>
        <fullName evidence="1">G5746 protein</fullName>
    </submittedName>
</protein>
<dbReference type="InterPro" id="IPR026983">
    <property type="entry name" value="DHC"/>
</dbReference>
<dbReference type="PANTHER" id="PTHR45703:SF35">
    <property type="entry name" value="DYNEIN HEAVY CHAIN"/>
    <property type="match status" value="1"/>
</dbReference>
<gene>
    <name evidence="1" type="primary">g5746</name>
    <name evidence="1" type="ORF">VP750_LOCUS4921</name>
</gene>
<name>A0ABP1G0G2_9CHLO</name>
<reference evidence="1 2" key="1">
    <citation type="submission" date="2024-06" db="EMBL/GenBank/DDBJ databases">
        <authorList>
            <person name="Kraege A."/>
            <person name="Thomma B."/>
        </authorList>
    </citation>
    <scope>NUCLEOTIDE SEQUENCE [LARGE SCALE GENOMIC DNA]</scope>
</reference>
<evidence type="ECO:0000313" key="1">
    <source>
        <dbReference type="EMBL" id="CAL5223262.1"/>
    </source>
</evidence>
<dbReference type="EMBL" id="CAXHTA020000008">
    <property type="protein sequence ID" value="CAL5223262.1"/>
    <property type="molecule type" value="Genomic_DNA"/>
</dbReference>
<proteinExistence type="predicted"/>
<keyword evidence="2" id="KW-1185">Reference proteome</keyword>
<accession>A0ABP1G0G2</accession>
<dbReference type="Proteomes" id="UP001497392">
    <property type="component" value="Unassembled WGS sequence"/>
</dbReference>
<evidence type="ECO:0000313" key="2">
    <source>
        <dbReference type="Proteomes" id="UP001497392"/>
    </source>
</evidence>
<sequence>MDRVPAEPLDRPYELNTVARGLKSRAEHYIMSAHGIARINKGVIFEYSTLHEWDHHRRCFDRIQSISFFKDFIRRRALKRWQKAVRQRSYARLRRKVAARAFLAKPAFLACLQRTAAAACNMQEAKLLSLGAAEEVVEVDEWEDAQVAAREQVARAKLDSCIEACRLDLEGVCREAGKQAHDWAASVRSMAELADQTGYEPSSGHNRSLVAIIAEKRERRRSFFQMMEEAGLMGNLVRLSDYVLTSTLAQHAIDTSVALLSSLQPDGSNRGSSFNVRVSFSDEGAGIRFRPDEFRVTEALVTNAVQGAVALLSSLPRVSHTRSFVPFYEGKPSGTRLLDVVRASAPFQQACSGVERAVSGAFSAARSHAQSLEEHRPLHDFAASWSSEEYAALKRTFVELRSELEQQSGWRAGLDSLPTSTHIGFLQIDAAPLKESLMPVTERAIEQMKALLLAQLHLNSEACLSGLQSGIAVIRAIAGKPGGYSNFMAAYRKQEAALEDLKDTAQEIAEMHELLTVLHDDIKEALEAYASALVSALQQVPKEQGAQEVGGHGLEV</sequence>
<comment type="caution">
    <text evidence="1">The sequence shown here is derived from an EMBL/GenBank/DDBJ whole genome shotgun (WGS) entry which is preliminary data.</text>
</comment>
<organism evidence="1 2">
    <name type="scientific">Coccomyxa viridis</name>
    <dbReference type="NCBI Taxonomy" id="1274662"/>
    <lineage>
        <taxon>Eukaryota</taxon>
        <taxon>Viridiplantae</taxon>
        <taxon>Chlorophyta</taxon>
        <taxon>core chlorophytes</taxon>
        <taxon>Trebouxiophyceae</taxon>
        <taxon>Trebouxiophyceae incertae sedis</taxon>
        <taxon>Coccomyxaceae</taxon>
        <taxon>Coccomyxa</taxon>
    </lineage>
</organism>
<dbReference type="PANTHER" id="PTHR45703">
    <property type="entry name" value="DYNEIN HEAVY CHAIN"/>
    <property type="match status" value="1"/>
</dbReference>